<dbReference type="EMBL" id="AYYZ01000012">
    <property type="protein sequence ID" value="KRM52877.1"/>
    <property type="molecule type" value="Genomic_DNA"/>
</dbReference>
<dbReference type="Gene3D" id="3.30.310.160">
    <property type="entry name" value="YycH protein, domain 2"/>
    <property type="match status" value="1"/>
</dbReference>
<dbReference type="InterPro" id="IPR042274">
    <property type="entry name" value="YycH/YycI_2"/>
</dbReference>
<comment type="caution">
    <text evidence="1">The sequence shown here is derived from an EMBL/GenBank/DDBJ whole genome shotgun (WGS) entry which is preliminary data.</text>
</comment>
<dbReference type="STRING" id="1423820.FC64_GL000153"/>
<organism evidence="1 2">
    <name type="scientific">Ligilactobacillus araffinosus DSM 20653</name>
    <dbReference type="NCBI Taxonomy" id="1423820"/>
    <lineage>
        <taxon>Bacteria</taxon>
        <taxon>Bacillati</taxon>
        <taxon>Bacillota</taxon>
        <taxon>Bacilli</taxon>
        <taxon>Lactobacillales</taxon>
        <taxon>Lactobacillaceae</taxon>
        <taxon>Ligilactobacillus</taxon>
    </lineage>
</organism>
<name>A0A0R1ZDQ2_9LACO</name>
<evidence type="ECO:0000313" key="1">
    <source>
        <dbReference type="EMBL" id="KRM52877.1"/>
    </source>
</evidence>
<accession>A0A0R1ZDQ2</accession>
<sequence length="443" mass="50669">MKIKKYLLHIGLLIAVVISLVFSAIIWIDPATFHRNTTQTTTTNESGNSADATVHYDLADVYSPTGIAITQNKQQIQLTSSKDNLISDLCKDLRKIEVQQITVQNDKDFNTYRKDLLENDNIILSYSNQVSIGLFEKLIRRSDIAKQYENQRFQHIVLPTANHREIYLLNDVNYKVYKLRLKTSIPAEVYRRVTAKDIQQTPIEYQEISKGRYIKNYPKGVTVPKYSYLINKENSSLFVTHLLGASSSNSIATKEHNGVTTYTTDNGQRLVINSKDGTVNYAREGRANEDKKISFNDALKNGFDNLSHLGVSLDDVRYQNYDENHYQVTYQSYINGYPIISPNFYGTYEIGMQPNGATEYRFSVDDLQVPLPNNNQTVNLPPTSQVLQTLKDKNYNLGKVKSIIVGYQWTQNAGSQMVVDLTPTYFIRYNGNWIDYQTLSQNH</sequence>
<protein>
    <submittedName>
        <fullName evidence="1">YycH family protein</fullName>
    </submittedName>
</protein>
<reference evidence="1 2" key="1">
    <citation type="journal article" date="2015" name="Genome Announc.">
        <title>Expanding the biotechnology potential of lactobacilli through comparative genomics of 213 strains and associated genera.</title>
        <authorList>
            <person name="Sun Z."/>
            <person name="Harris H.M."/>
            <person name="McCann A."/>
            <person name="Guo C."/>
            <person name="Argimon S."/>
            <person name="Zhang W."/>
            <person name="Yang X."/>
            <person name="Jeffery I.B."/>
            <person name="Cooney J.C."/>
            <person name="Kagawa T.F."/>
            <person name="Liu W."/>
            <person name="Song Y."/>
            <person name="Salvetti E."/>
            <person name="Wrobel A."/>
            <person name="Rasinkangas P."/>
            <person name="Parkhill J."/>
            <person name="Rea M.C."/>
            <person name="O'Sullivan O."/>
            <person name="Ritari J."/>
            <person name="Douillard F.P."/>
            <person name="Paul Ross R."/>
            <person name="Yang R."/>
            <person name="Briner A.E."/>
            <person name="Felis G.E."/>
            <person name="de Vos W.M."/>
            <person name="Barrangou R."/>
            <person name="Klaenhammer T.R."/>
            <person name="Caufield P.W."/>
            <person name="Cui Y."/>
            <person name="Zhang H."/>
            <person name="O'Toole P.W."/>
        </authorList>
    </citation>
    <scope>NUCLEOTIDE SEQUENCE [LARGE SCALE GENOMIC DNA]</scope>
    <source>
        <strain evidence="1 2">DSM 20653</strain>
    </source>
</reference>
<dbReference type="PATRIC" id="fig|1423820.4.peg.156"/>
<dbReference type="CDD" id="cd15787">
    <property type="entry name" value="YycH_N"/>
    <property type="match status" value="1"/>
</dbReference>
<dbReference type="AlphaFoldDB" id="A0A0R1ZDQ2"/>
<dbReference type="RefSeq" id="WP_057906322.1">
    <property type="nucleotide sequence ID" value="NZ_AYYZ01000012.1"/>
</dbReference>
<keyword evidence="2" id="KW-1185">Reference proteome</keyword>
<gene>
    <name evidence="1" type="ORF">FC64_GL000153</name>
</gene>
<proteinExistence type="predicted"/>
<evidence type="ECO:0000313" key="2">
    <source>
        <dbReference type="Proteomes" id="UP000051291"/>
    </source>
</evidence>
<dbReference type="Proteomes" id="UP000051291">
    <property type="component" value="Unassembled WGS sequence"/>
</dbReference>